<dbReference type="InterPro" id="IPR016148">
    <property type="entry name" value="Pili_assmbl_chaperone_C"/>
</dbReference>
<evidence type="ECO:0000256" key="4">
    <source>
        <dbReference type="ARBA" id="ARBA00022764"/>
    </source>
</evidence>
<dbReference type="EMBL" id="VZIV01000003">
    <property type="protein sequence ID" value="KAB0767891.1"/>
    <property type="molecule type" value="Genomic_DNA"/>
</dbReference>
<protein>
    <submittedName>
        <fullName evidence="10">Fimbria/pilus periplasmic chaperone</fullName>
    </submittedName>
</protein>
<evidence type="ECO:0000256" key="6">
    <source>
        <dbReference type="SAM" id="SignalP"/>
    </source>
</evidence>
<dbReference type="InterPro" id="IPR050643">
    <property type="entry name" value="Periplasmic_pilus_chap"/>
</dbReference>
<feature type="chain" id="PRO_5024803087" evidence="6">
    <location>
        <begin position="26"/>
        <end position="659"/>
    </location>
</feature>
<dbReference type="InterPro" id="IPR016147">
    <property type="entry name" value="Pili_assmbl_chaperone_N"/>
</dbReference>
<dbReference type="SUPFAM" id="SSF49354">
    <property type="entry name" value="PapD-like"/>
    <property type="match status" value="1"/>
</dbReference>
<dbReference type="GO" id="GO:0030288">
    <property type="term" value="C:outer membrane-bounded periplasmic space"/>
    <property type="evidence" value="ECO:0007669"/>
    <property type="project" value="InterPro"/>
</dbReference>
<proteinExistence type="inferred from homology"/>
<dbReference type="PANTHER" id="PTHR30251">
    <property type="entry name" value="PILUS ASSEMBLY CHAPERONE"/>
    <property type="match status" value="1"/>
</dbReference>
<evidence type="ECO:0000256" key="5">
    <source>
        <dbReference type="ARBA" id="ARBA00023186"/>
    </source>
</evidence>
<dbReference type="SUPFAM" id="SSF49401">
    <property type="entry name" value="Bacterial adhesins"/>
    <property type="match status" value="1"/>
</dbReference>
<keyword evidence="4" id="KW-0574">Periplasm</keyword>
<dbReference type="GO" id="GO:0009289">
    <property type="term" value="C:pilus"/>
    <property type="evidence" value="ECO:0007669"/>
    <property type="project" value="InterPro"/>
</dbReference>
<feature type="signal peptide" evidence="6">
    <location>
        <begin position="1"/>
        <end position="25"/>
    </location>
</feature>
<dbReference type="PANTHER" id="PTHR30251:SF7">
    <property type="entry name" value="FIMBRIAE CHAPARONE"/>
    <property type="match status" value="1"/>
</dbReference>
<evidence type="ECO:0000259" key="7">
    <source>
        <dbReference type="Pfam" id="PF00345"/>
    </source>
</evidence>
<dbReference type="SUPFAM" id="SSF49584">
    <property type="entry name" value="Periplasmic chaperone C-domain"/>
    <property type="match status" value="1"/>
</dbReference>
<evidence type="ECO:0000256" key="1">
    <source>
        <dbReference type="ARBA" id="ARBA00004418"/>
    </source>
</evidence>
<dbReference type="GO" id="GO:0071555">
    <property type="term" value="P:cell wall organization"/>
    <property type="evidence" value="ECO:0007669"/>
    <property type="project" value="InterPro"/>
</dbReference>
<evidence type="ECO:0000256" key="3">
    <source>
        <dbReference type="ARBA" id="ARBA00022729"/>
    </source>
</evidence>
<evidence type="ECO:0000256" key="2">
    <source>
        <dbReference type="ARBA" id="ARBA00007399"/>
    </source>
</evidence>
<comment type="subcellular location">
    <subcellularLocation>
        <location evidence="1">Periplasm</location>
    </subcellularLocation>
</comment>
<evidence type="ECO:0000313" key="10">
    <source>
        <dbReference type="EMBL" id="KAB0767891.1"/>
    </source>
</evidence>
<dbReference type="PRINTS" id="PR00969">
    <property type="entry name" value="CHAPERONPILI"/>
</dbReference>
<evidence type="ECO:0000259" key="9">
    <source>
        <dbReference type="Pfam" id="PF02753"/>
    </source>
</evidence>
<dbReference type="InterPro" id="IPR013783">
    <property type="entry name" value="Ig-like_fold"/>
</dbReference>
<dbReference type="AlphaFoldDB" id="A0A643J625"/>
<evidence type="ECO:0000259" key="8">
    <source>
        <dbReference type="Pfam" id="PF00419"/>
    </source>
</evidence>
<dbReference type="InterPro" id="IPR001829">
    <property type="entry name" value="Pili_assmbl_chaperone_bac"/>
</dbReference>
<keyword evidence="5" id="KW-0143">Chaperone</keyword>
<dbReference type="GO" id="GO:0007155">
    <property type="term" value="P:cell adhesion"/>
    <property type="evidence" value="ECO:0007669"/>
    <property type="project" value="InterPro"/>
</dbReference>
<comment type="similarity">
    <text evidence="2">Belongs to the periplasmic pilus chaperone family.</text>
</comment>
<dbReference type="Pfam" id="PF02753">
    <property type="entry name" value="PapD_C"/>
    <property type="match status" value="1"/>
</dbReference>
<accession>A0A643J625</accession>
<feature type="domain" description="Pili assembly chaperone C-terminal" evidence="9">
    <location>
        <begin position="589"/>
        <end position="650"/>
    </location>
</feature>
<dbReference type="InterPro" id="IPR008962">
    <property type="entry name" value="PapD-like_sf"/>
</dbReference>
<dbReference type="InterPro" id="IPR008966">
    <property type="entry name" value="Adhesion_dom_sf"/>
</dbReference>
<sequence length="659" mass="70410">MNRTLPLLPALALGVLLGLPASGQATCYRVTSVGSETTTSNTQIRPGEGTAGSWTGACDTCNGSLGLPSVVNVSDESFQPYPTLIASAVAPLTQYGATGGYDPERVFFRCSAGDAVYEMFSTNGDDLYSGYYTGADTVGNDIGLQDAYRTAWPNVLLRLTNVETGESITPIWKERQLSGLDIDSRGFQLVKAKNLAAVRAELYSAPLEAIRYYSPTILSQPYSYTQPAAYIAIKGPGLTAPTVGQAHVGGNWGGWYSNWPGAIGLYRYVTLKRYPTCAVMTVTPHVQFPPITLAEIDSGGVREAPFELTFKCQSGMTNGTGAGATALGIRVSSGALAASPALGLVNASGGLSYLLSDRYGEPGIARGVGIRIYRDGTPMTLLANENSAGGSNAEATGWYPAIGGATQANGGSGGIDLYRETFRARLEKLALLAMLCLAPTSEAGVTAERTRLVFVEGQREASLLLVNQNPYPVLVQAWVDDGALDGEPDTALAPFLPLPPVFRLEPGRQRSLRLLATGQAQARDRESLYWLNIYEIPPQATAEAAGRPRLTVTLRTQMKVLYRPHGLHPHAEDAAAELGFALRDETLRVDNPTPYFVSLAGLALEIGETRLDLPGTLLAPRSQRRLGLPRRVDGGTRGEVAFDWIDDNGVSRQERKALQ</sequence>
<reference evidence="10" key="1">
    <citation type="submission" date="2019-09" db="EMBL/GenBank/DDBJ databases">
        <title>Whole genome sequence analysis of bacterial isolates in patients.</title>
        <authorList>
            <person name="Jeong K.C."/>
        </authorList>
    </citation>
    <scope>NUCLEOTIDE SEQUENCE</scope>
    <source>
        <strain evidence="10">KCJ3K105</strain>
    </source>
</reference>
<gene>
    <name evidence="10" type="ORF">F7O97_02540</name>
</gene>
<organism evidence="10">
    <name type="scientific">Pseudomonas aeruginosa</name>
    <dbReference type="NCBI Taxonomy" id="287"/>
    <lineage>
        <taxon>Bacteria</taxon>
        <taxon>Pseudomonadati</taxon>
        <taxon>Pseudomonadota</taxon>
        <taxon>Gammaproteobacteria</taxon>
        <taxon>Pseudomonadales</taxon>
        <taxon>Pseudomonadaceae</taxon>
        <taxon>Pseudomonas</taxon>
    </lineage>
</organism>
<dbReference type="InterPro" id="IPR000259">
    <property type="entry name" value="Adhesion_dom_fimbrial"/>
</dbReference>
<dbReference type="InterPro" id="IPR036316">
    <property type="entry name" value="Pili_assmbl_chap_C_dom_sf"/>
</dbReference>
<feature type="domain" description="Fimbrial-type adhesion" evidence="8">
    <location>
        <begin position="268"/>
        <end position="428"/>
    </location>
</feature>
<dbReference type="Gene3D" id="2.60.40.10">
    <property type="entry name" value="Immunoglobulins"/>
    <property type="match status" value="2"/>
</dbReference>
<name>A0A643J625_PSEAI</name>
<dbReference type="Pfam" id="PF00419">
    <property type="entry name" value="Fimbrial"/>
    <property type="match status" value="1"/>
</dbReference>
<comment type="caution">
    <text evidence="10">The sequence shown here is derived from an EMBL/GenBank/DDBJ whole genome shotgun (WGS) entry which is preliminary data.</text>
</comment>
<dbReference type="Pfam" id="PF00345">
    <property type="entry name" value="PapD_N"/>
    <property type="match status" value="1"/>
</dbReference>
<keyword evidence="3 6" id="KW-0732">Signal</keyword>
<feature type="domain" description="Pili assembly chaperone N-terminal" evidence="7">
    <location>
        <begin position="444"/>
        <end position="567"/>
    </location>
</feature>